<dbReference type="Pfam" id="PF13621">
    <property type="entry name" value="Cupin_8"/>
    <property type="match status" value="1"/>
</dbReference>
<dbReference type="Gene3D" id="2.60.120.650">
    <property type="entry name" value="Cupin"/>
    <property type="match status" value="1"/>
</dbReference>
<name>A0A6C0KJ52_9ZZZZ</name>
<dbReference type="InterPro" id="IPR041667">
    <property type="entry name" value="Cupin_8"/>
</dbReference>
<dbReference type="AlphaFoldDB" id="A0A6C0KJ52"/>
<feature type="domain" description="Cupin-like" evidence="1">
    <location>
        <begin position="169"/>
        <end position="255"/>
    </location>
</feature>
<proteinExistence type="predicted"/>
<protein>
    <recommendedName>
        <fullName evidence="1">Cupin-like domain-containing protein</fullName>
    </recommendedName>
</protein>
<dbReference type="SUPFAM" id="SSF51197">
    <property type="entry name" value="Clavaminate synthase-like"/>
    <property type="match status" value="1"/>
</dbReference>
<sequence>MRTFISILIFVLIVFLYLHIIHQFKRSEDLEIYEMDYVNNGHLQEVCDVKQPVLFDFILEGTENLNMETIAKMHGSHECKIKDTHDYWNAESVDYVVFPLQTAHKLFLNDAKSHYYTENNEIMVEDSGLAKPLQDVDEFLKPRFCAQTKYDVLAGSDGVGLPLRYHLNYRYFLMVTSGKLQVKMTPWKSRKYLHTIKDYENFEFRSPFNVWNPQKQYKDDMEKLRFVDFEVHAGQVLYIPPYWWYSIKFSKHTTICAITYNSVMNVVAHCPYWGMYFVQQQNIKKKMAKTLDLEQFSTVDNKDKESKDGGEQIQKHMENDHNIVVNVL</sequence>
<evidence type="ECO:0000313" key="2">
    <source>
        <dbReference type="EMBL" id="QHU17191.1"/>
    </source>
</evidence>
<dbReference type="EMBL" id="MN740899">
    <property type="protein sequence ID" value="QHU17191.1"/>
    <property type="molecule type" value="Genomic_DNA"/>
</dbReference>
<accession>A0A6C0KJ52</accession>
<organism evidence="2">
    <name type="scientific">viral metagenome</name>
    <dbReference type="NCBI Taxonomy" id="1070528"/>
    <lineage>
        <taxon>unclassified sequences</taxon>
        <taxon>metagenomes</taxon>
        <taxon>organismal metagenomes</taxon>
    </lineage>
</organism>
<evidence type="ECO:0000259" key="1">
    <source>
        <dbReference type="Pfam" id="PF13621"/>
    </source>
</evidence>
<reference evidence="2" key="1">
    <citation type="journal article" date="2020" name="Nature">
        <title>Giant virus diversity and host interactions through global metagenomics.</title>
        <authorList>
            <person name="Schulz F."/>
            <person name="Roux S."/>
            <person name="Paez-Espino D."/>
            <person name="Jungbluth S."/>
            <person name="Walsh D.A."/>
            <person name="Denef V.J."/>
            <person name="McMahon K.D."/>
            <person name="Konstantinidis K.T."/>
            <person name="Eloe-Fadrosh E.A."/>
            <person name="Kyrpides N.C."/>
            <person name="Woyke T."/>
        </authorList>
    </citation>
    <scope>NUCLEOTIDE SEQUENCE</scope>
    <source>
        <strain evidence="2">GVMAG-S-3300012000-57</strain>
    </source>
</reference>